<protein>
    <recommendedName>
        <fullName evidence="3">Sigma factor SigF</fullName>
    </recommendedName>
</protein>
<sequence length="55" mass="6380">MFLPFCAPPSAESRRQYQRYKLEMMKSWRDSLETRLAALNAAISTVEQQVSQEGE</sequence>
<comment type="caution">
    <text evidence="1">The sequence shown here is derived from an EMBL/GenBank/DDBJ whole genome shotgun (WGS) entry which is preliminary data.</text>
</comment>
<keyword evidence="2" id="KW-1185">Reference proteome</keyword>
<accession>A0ABV0JY77</accession>
<evidence type="ECO:0000313" key="2">
    <source>
        <dbReference type="Proteomes" id="UP001482513"/>
    </source>
</evidence>
<evidence type="ECO:0008006" key="3">
    <source>
        <dbReference type="Google" id="ProtNLM"/>
    </source>
</evidence>
<proteinExistence type="predicted"/>
<dbReference type="EMBL" id="JAMPKX010000001">
    <property type="protein sequence ID" value="MEP0945394.1"/>
    <property type="molecule type" value="Genomic_DNA"/>
</dbReference>
<dbReference type="Proteomes" id="UP001482513">
    <property type="component" value="Unassembled WGS sequence"/>
</dbReference>
<gene>
    <name evidence="1" type="ORF">NC992_00775</name>
</gene>
<name>A0ABV0JY77_9CYAN</name>
<organism evidence="1 2">
    <name type="scientific">Leptolyngbya subtilissima DQ-A4</name>
    <dbReference type="NCBI Taxonomy" id="2933933"/>
    <lineage>
        <taxon>Bacteria</taxon>
        <taxon>Bacillati</taxon>
        <taxon>Cyanobacteriota</taxon>
        <taxon>Cyanophyceae</taxon>
        <taxon>Leptolyngbyales</taxon>
        <taxon>Leptolyngbyaceae</taxon>
        <taxon>Leptolyngbya group</taxon>
        <taxon>Leptolyngbya</taxon>
    </lineage>
</organism>
<dbReference type="RefSeq" id="WP_190698071.1">
    <property type="nucleotide sequence ID" value="NZ_JAMPKX010000001.1"/>
</dbReference>
<evidence type="ECO:0000313" key="1">
    <source>
        <dbReference type="EMBL" id="MEP0945394.1"/>
    </source>
</evidence>
<reference evidence="1 2" key="1">
    <citation type="submission" date="2022-04" db="EMBL/GenBank/DDBJ databases">
        <title>Positive selection, recombination, and allopatry shape intraspecific diversity of widespread and dominant cyanobacteria.</title>
        <authorList>
            <person name="Wei J."/>
            <person name="Shu W."/>
            <person name="Hu C."/>
        </authorList>
    </citation>
    <scope>NUCLEOTIDE SEQUENCE [LARGE SCALE GENOMIC DNA]</scope>
    <source>
        <strain evidence="1 2">DQ-A4</strain>
    </source>
</reference>